<dbReference type="KEGG" id="hbi:HBZC1_06250"/>
<gene>
    <name evidence="1" type="ordered locus">HBZC1_06250</name>
</gene>
<dbReference type="EMBL" id="FR871757">
    <property type="protein sequence ID" value="CCB79611.1"/>
    <property type="molecule type" value="Genomic_DNA"/>
</dbReference>
<dbReference type="HOGENOM" id="CLU_3153519_0_0_7"/>
<sequence length="48" mass="5414">MPKPLPDGSTRPVQKISYAQKIDGVPNLWIATGVYMDNVQQRTPHDHL</sequence>
<protein>
    <submittedName>
        <fullName evidence="1">Uncharacterized protein</fullName>
    </submittedName>
</protein>
<organism evidence="1 2">
    <name type="scientific">Helicobacter bizzozeronii (strain CIII-1)</name>
    <dbReference type="NCBI Taxonomy" id="1002804"/>
    <lineage>
        <taxon>Bacteria</taxon>
        <taxon>Pseudomonadati</taxon>
        <taxon>Campylobacterota</taxon>
        <taxon>Epsilonproteobacteria</taxon>
        <taxon>Campylobacterales</taxon>
        <taxon>Helicobacteraceae</taxon>
        <taxon>Helicobacter</taxon>
    </lineage>
</organism>
<dbReference type="AlphaFoldDB" id="F8KS59"/>
<dbReference type="STRING" id="1002804.HBZC1_06250"/>
<evidence type="ECO:0000313" key="1">
    <source>
        <dbReference type="EMBL" id="CCB79611.1"/>
    </source>
</evidence>
<evidence type="ECO:0000313" key="2">
    <source>
        <dbReference type="Proteomes" id="UP000008387"/>
    </source>
</evidence>
<keyword evidence="2" id="KW-1185">Reference proteome</keyword>
<proteinExistence type="predicted"/>
<accession>F8KS59</accession>
<dbReference type="Proteomes" id="UP000008387">
    <property type="component" value="Chromosome"/>
</dbReference>
<dbReference type="Gene3D" id="3.30.450.20">
    <property type="entry name" value="PAS domain"/>
    <property type="match status" value="1"/>
</dbReference>
<name>F8KS59_HELBC</name>
<reference evidence="1 2" key="1">
    <citation type="journal article" date="2011" name="J. Bacteriol.">
        <title>Genome sequence of Helicobacter bizzozeronii strain CIII-1, an isolate from human gastric mucosa.</title>
        <authorList>
            <person name="Schott T."/>
            <person name="Rossi M."/>
            <person name="Hanninen M.L."/>
        </authorList>
    </citation>
    <scope>NUCLEOTIDE SEQUENCE [LARGE SCALE GENOMIC DNA]</scope>
    <source>
        <strain evidence="1 2">CIII-1</strain>
    </source>
</reference>